<name>A0A4Y2DP53_ARAVE</name>
<dbReference type="Proteomes" id="UP000499080">
    <property type="component" value="Unassembled WGS sequence"/>
</dbReference>
<accession>A0A4Y2DP53</accession>
<evidence type="ECO:0000313" key="1">
    <source>
        <dbReference type="EMBL" id="GBM18570.1"/>
    </source>
</evidence>
<comment type="caution">
    <text evidence="1">The sequence shown here is derived from an EMBL/GenBank/DDBJ whole genome shotgun (WGS) entry which is preliminary data.</text>
</comment>
<protein>
    <submittedName>
        <fullName evidence="1">Uncharacterized protein</fullName>
    </submittedName>
</protein>
<reference evidence="1 2" key="1">
    <citation type="journal article" date="2019" name="Sci. Rep.">
        <title>Orb-weaving spider Araneus ventricosus genome elucidates the spidroin gene catalogue.</title>
        <authorList>
            <person name="Kono N."/>
            <person name="Nakamura H."/>
            <person name="Ohtoshi R."/>
            <person name="Moran D.A.P."/>
            <person name="Shinohara A."/>
            <person name="Yoshida Y."/>
            <person name="Fujiwara M."/>
            <person name="Mori M."/>
            <person name="Tomita M."/>
            <person name="Arakawa K."/>
        </authorList>
    </citation>
    <scope>NUCLEOTIDE SEQUENCE [LARGE SCALE GENOMIC DNA]</scope>
</reference>
<evidence type="ECO:0000313" key="2">
    <source>
        <dbReference type="Proteomes" id="UP000499080"/>
    </source>
</evidence>
<organism evidence="1 2">
    <name type="scientific">Araneus ventricosus</name>
    <name type="common">Orbweaver spider</name>
    <name type="synonym">Epeira ventricosa</name>
    <dbReference type="NCBI Taxonomy" id="182803"/>
    <lineage>
        <taxon>Eukaryota</taxon>
        <taxon>Metazoa</taxon>
        <taxon>Ecdysozoa</taxon>
        <taxon>Arthropoda</taxon>
        <taxon>Chelicerata</taxon>
        <taxon>Arachnida</taxon>
        <taxon>Araneae</taxon>
        <taxon>Araneomorphae</taxon>
        <taxon>Entelegynae</taxon>
        <taxon>Araneoidea</taxon>
        <taxon>Araneidae</taxon>
        <taxon>Araneus</taxon>
    </lineage>
</organism>
<gene>
    <name evidence="1" type="ORF">AVEN_47956_1</name>
</gene>
<dbReference type="AlphaFoldDB" id="A0A4Y2DP53"/>
<proteinExistence type="predicted"/>
<keyword evidence="2" id="KW-1185">Reference proteome</keyword>
<dbReference type="EMBL" id="BGPR01000406">
    <property type="protein sequence ID" value="GBM18570.1"/>
    <property type="molecule type" value="Genomic_DNA"/>
</dbReference>
<sequence length="271" mass="30552">MSALHKGGKLKPPSPGLEHVDVINEDLNDITEQELEQQEVQNLLTTPEPIHEVQLQLVGYKQEKDDKGKKRSLNICPTIPKRIKSIYNEKNDSISTDNSLENYESHKITQQLSRNDSIQDIKMKLQNIQRAVQEHLYFALSNEQDLFYIGKIKKIESEDIIMKFLEKSEDRSNTDPQDIIGVSYGLSPGSVYRKCSLLSDGVILLLTIPILLAKLKNCCKSSSGKSGRSQPPYSPDLAPNLCSKHLSSNSDVKTAAENWLNRLGRDFYKPG</sequence>